<keyword evidence="5 7" id="KW-0413">Isomerase</keyword>
<dbReference type="Proteomes" id="UP000663720">
    <property type="component" value="Chromosome"/>
</dbReference>
<protein>
    <recommendedName>
        <fullName evidence="7">Glutamate-1-semialdehyde 2,1-aminomutase</fullName>
        <shortName evidence="7">GSA</shortName>
        <ecNumber evidence="7">5.4.3.8</ecNumber>
    </recommendedName>
    <alternativeName>
        <fullName evidence="7">Glutamate-1-semialdehyde aminotransferase</fullName>
        <shortName evidence="7">GSA-AT</shortName>
    </alternativeName>
</protein>
<comment type="subunit">
    <text evidence="7">Homodimer.</text>
</comment>
<name>A0A975B4Y6_9BACT</name>
<dbReference type="PANTHER" id="PTHR43713">
    <property type="entry name" value="GLUTAMATE-1-SEMIALDEHYDE 2,1-AMINOMUTASE"/>
    <property type="match status" value="1"/>
</dbReference>
<organism evidence="8 9">
    <name type="scientific">Desulfonema limicola</name>
    <dbReference type="NCBI Taxonomy" id="45656"/>
    <lineage>
        <taxon>Bacteria</taxon>
        <taxon>Pseudomonadati</taxon>
        <taxon>Thermodesulfobacteriota</taxon>
        <taxon>Desulfobacteria</taxon>
        <taxon>Desulfobacterales</taxon>
        <taxon>Desulfococcaceae</taxon>
        <taxon>Desulfonema</taxon>
    </lineage>
</organism>
<comment type="pathway">
    <text evidence="2">Porphyrin-containing compound metabolism; protoporphyrin-IX biosynthesis; 5-aminolevulinate from L-glutamyl-tRNA(Glu): step 2/2.</text>
</comment>
<dbReference type="EC" id="5.4.3.8" evidence="7"/>
<dbReference type="SUPFAM" id="SSF53383">
    <property type="entry name" value="PLP-dependent transferases"/>
    <property type="match status" value="1"/>
</dbReference>
<keyword evidence="4 7" id="KW-0663">Pyridoxal phosphate</keyword>
<dbReference type="AlphaFoldDB" id="A0A975B4Y6"/>
<evidence type="ECO:0000256" key="2">
    <source>
        <dbReference type="ARBA" id="ARBA00004819"/>
    </source>
</evidence>
<keyword evidence="9" id="KW-1185">Reference proteome</keyword>
<dbReference type="InterPro" id="IPR015421">
    <property type="entry name" value="PyrdxlP-dep_Trfase_major"/>
</dbReference>
<dbReference type="InterPro" id="IPR005814">
    <property type="entry name" value="Aminotrans_3"/>
</dbReference>
<comment type="subcellular location">
    <subcellularLocation>
        <location evidence="7">Cytoplasm</location>
    </subcellularLocation>
</comment>
<dbReference type="CDD" id="cd00610">
    <property type="entry name" value="OAT_like"/>
    <property type="match status" value="1"/>
</dbReference>
<dbReference type="RefSeq" id="WP_207690700.1">
    <property type="nucleotide sequence ID" value="NZ_CP061799.1"/>
</dbReference>
<dbReference type="PROSITE" id="PS00600">
    <property type="entry name" value="AA_TRANSFER_CLASS_3"/>
    <property type="match status" value="1"/>
</dbReference>
<keyword evidence="7" id="KW-0963">Cytoplasm</keyword>
<keyword evidence="6 7" id="KW-0627">Porphyrin biosynthesis</keyword>
<dbReference type="EMBL" id="CP061799">
    <property type="protein sequence ID" value="QTA78886.1"/>
    <property type="molecule type" value="Genomic_DNA"/>
</dbReference>
<dbReference type="KEGG" id="dli:dnl_11330"/>
<comment type="similarity">
    <text evidence="3 7">Belongs to the class-III pyridoxal-phosphate-dependent aminotransferase family. HemL subfamily.</text>
</comment>
<dbReference type="GO" id="GO:0030170">
    <property type="term" value="F:pyridoxal phosphate binding"/>
    <property type="evidence" value="ECO:0007669"/>
    <property type="project" value="InterPro"/>
</dbReference>
<dbReference type="Pfam" id="PF00202">
    <property type="entry name" value="Aminotran_3"/>
    <property type="match status" value="1"/>
</dbReference>
<dbReference type="InterPro" id="IPR049704">
    <property type="entry name" value="Aminotrans_3_PPA_site"/>
</dbReference>
<feature type="modified residue" description="N6-(pyridoxal phosphate)lysine" evidence="7">
    <location>
        <position position="267"/>
    </location>
</feature>
<dbReference type="GO" id="GO:0042286">
    <property type="term" value="F:glutamate-1-semialdehyde 2,1-aminomutase activity"/>
    <property type="evidence" value="ECO:0007669"/>
    <property type="project" value="UniProtKB-UniRule"/>
</dbReference>
<evidence type="ECO:0000256" key="5">
    <source>
        <dbReference type="ARBA" id="ARBA00023235"/>
    </source>
</evidence>
<gene>
    <name evidence="7 8" type="primary">hemL</name>
    <name evidence="8" type="ORF">dnl_11330</name>
</gene>
<dbReference type="Gene3D" id="3.90.1150.10">
    <property type="entry name" value="Aspartate Aminotransferase, domain 1"/>
    <property type="match status" value="1"/>
</dbReference>
<dbReference type="FunFam" id="3.40.640.10:FF:000021">
    <property type="entry name" value="Glutamate-1-semialdehyde 2,1-aminomutase"/>
    <property type="match status" value="1"/>
</dbReference>
<evidence type="ECO:0000313" key="9">
    <source>
        <dbReference type="Proteomes" id="UP000663720"/>
    </source>
</evidence>
<dbReference type="GO" id="GO:0008483">
    <property type="term" value="F:transaminase activity"/>
    <property type="evidence" value="ECO:0007669"/>
    <property type="project" value="InterPro"/>
</dbReference>
<dbReference type="NCBIfam" id="NF000818">
    <property type="entry name" value="PRK00062.1"/>
    <property type="match status" value="1"/>
</dbReference>
<evidence type="ECO:0000313" key="8">
    <source>
        <dbReference type="EMBL" id="QTA78886.1"/>
    </source>
</evidence>
<dbReference type="InterPro" id="IPR004639">
    <property type="entry name" value="4pyrrol_synth_GluAld_NH2Trfase"/>
</dbReference>
<accession>A0A975B4Y6</accession>
<dbReference type="PANTHER" id="PTHR43713:SF3">
    <property type="entry name" value="GLUTAMATE-1-SEMIALDEHYDE 2,1-AMINOMUTASE 1, CHLOROPLASTIC-RELATED"/>
    <property type="match status" value="1"/>
</dbReference>
<dbReference type="NCBIfam" id="TIGR00713">
    <property type="entry name" value="hemL"/>
    <property type="match status" value="1"/>
</dbReference>
<sequence length="438" mass="46784">MDITNSRKLFEEAREIIPGGVNSPVRACKSVGSAPLFIDQAQGSRIIDADGNIYIDYVGSWGPMILGHRHPEVIKLLEFTLTRGTSYGAPTVMEVRLAEMIIEAVPSMEMVRMVNSGTEAAMSAIRLARGFTGRDTIIKFDGCYHGHADSLLVEAGSGVATLGIPGSPGVPQSFVDHTLSLPYNDIEAVKSVMDKKGDKIACIIVEPVAGNMGCVPPVPGFLEALREQTQKHGSLLIFDEVMTGFRVAHGGAQALYNITPDLTCLAKIIGGGLPVGAYGGRRDIMEKIAPQGPVYQAGTLSGNPLAMAAGVATLKLLKEPGFYEALEEKAKRLAIGLQGAAVVAGIPAFFTRAGSMLGMFFTDREVKNFDDAKTSNLEMFTAYYKGMREKGIYLAPSQFEAGFVSSAHTNEDIDETVRAAAEVLKCIKDEFKCGGCSC</sequence>
<dbReference type="GO" id="GO:0005737">
    <property type="term" value="C:cytoplasm"/>
    <property type="evidence" value="ECO:0007669"/>
    <property type="project" value="UniProtKB-SubCell"/>
</dbReference>
<reference evidence="8" key="1">
    <citation type="journal article" date="2021" name="Microb. Physiol.">
        <title>Proteogenomic Insights into the Physiology of Marine, Sulfate-Reducing, Filamentous Desulfonema limicola and Desulfonema magnum.</title>
        <authorList>
            <person name="Schnaars V."/>
            <person name="Wohlbrand L."/>
            <person name="Scheve S."/>
            <person name="Hinrichs C."/>
            <person name="Reinhardt R."/>
            <person name="Rabus R."/>
        </authorList>
    </citation>
    <scope>NUCLEOTIDE SEQUENCE</scope>
    <source>
        <strain evidence="8">5ac10</strain>
    </source>
</reference>
<proteinExistence type="inferred from homology"/>
<evidence type="ECO:0000256" key="3">
    <source>
        <dbReference type="ARBA" id="ARBA00008981"/>
    </source>
</evidence>
<dbReference type="GO" id="GO:0006782">
    <property type="term" value="P:protoporphyrinogen IX biosynthetic process"/>
    <property type="evidence" value="ECO:0007669"/>
    <property type="project" value="UniProtKB-UniRule"/>
</dbReference>
<dbReference type="InterPro" id="IPR015422">
    <property type="entry name" value="PyrdxlP-dep_Trfase_small"/>
</dbReference>
<comment type="cofactor">
    <cofactor evidence="1 7">
        <name>pyridoxal 5'-phosphate</name>
        <dbReference type="ChEBI" id="CHEBI:597326"/>
    </cofactor>
</comment>
<evidence type="ECO:0000256" key="7">
    <source>
        <dbReference type="HAMAP-Rule" id="MF_00375"/>
    </source>
</evidence>
<evidence type="ECO:0000256" key="4">
    <source>
        <dbReference type="ARBA" id="ARBA00022898"/>
    </source>
</evidence>
<dbReference type="HAMAP" id="MF_00375">
    <property type="entry name" value="HemL_aminotrans_3"/>
    <property type="match status" value="1"/>
</dbReference>
<evidence type="ECO:0000256" key="1">
    <source>
        <dbReference type="ARBA" id="ARBA00001933"/>
    </source>
</evidence>
<evidence type="ECO:0000256" key="6">
    <source>
        <dbReference type="ARBA" id="ARBA00023244"/>
    </source>
</evidence>
<dbReference type="Gene3D" id="3.40.640.10">
    <property type="entry name" value="Type I PLP-dependent aspartate aminotransferase-like (Major domain)"/>
    <property type="match status" value="1"/>
</dbReference>
<dbReference type="InterPro" id="IPR015424">
    <property type="entry name" value="PyrdxlP-dep_Trfase"/>
</dbReference>
<comment type="catalytic activity">
    <reaction evidence="7">
        <text>(S)-4-amino-5-oxopentanoate = 5-aminolevulinate</text>
        <dbReference type="Rhea" id="RHEA:14265"/>
        <dbReference type="ChEBI" id="CHEBI:57501"/>
        <dbReference type="ChEBI" id="CHEBI:356416"/>
        <dbReference type="EC" id="5.4.3.8"/>
    </reaction>
</comment>